<evidence type="ECO:0000313" key="3">
    <source>
        <dbReference type="Proteomes" id="UP001461498"/>
    </source>
</evidence>
<sequence>MSKVRYYTRVNFSPVIRVYQAALFSIVKYYIFFTTINKNDIVFSKRKKIYIYCAIISLLIAGTTAD</sequence>
<keyword evidence="1" id="KW-0472">Membrane</keyword>
<comment type="caution">
    <text evidence="2">The sequence shown here is derived from an EMBL/GenBank/DDBJ whole genome shotgun (WGS) entry which is preliminary data.</text>
</comment>
<feature type="transmembrane region" description="Helical" evidence="1">
    <location>
        <begin position="49"/>
        <end position="65"/>
    </location>
</feature>
<name>A0AAW1CVH1_9HEMI</name>
<reference evidence="2 3" key="1">
    <citation type="submission" date="2022-12" db="EMBL/GenBank/DDBJ databases">
        <title>Chromosome-level genome assembly of true bugs.</title>
        <authorList>
            <person name="Ma L."/>
            <person name="Li H."/>
        </authorList>
    </citation>
    <scope>NUCLEOTIDE SEQUENCE [LARGE SCALE GENOMIC DNA]</scope>
    <source>
        <strain evidence="2">Lab_2022b</strain>
    </source>
</reference>
<protein>
    <submittedName>
        <fullName evidence="2">Uncharacterized protein</fullName>
    </submittedName>
</protein>
<evidence type="ECO:0000313" key="2">
    <source>
        <dbReference type="EMBL" id="KAK9502327.1"/>
    </source>
</evidence>
<feature type="transmembrane region" description="Helical" evidence="1">
    <location>
        <begin position="18"/>
        <end position="37"/>
    </location>
</feature>
<dbReference type="AlphaFoldDB" id="A0AAW1CVH1"/>
<accession>A0AAW1CVH1</accession>
<dbReference type="EMBL" id="JAPXFL010000008">
    <property type="protein sequence ID" value="KAK9502327.1"/>
    <property type="molecule type" value="Genomic_DNA"/>
</dbReference>
<keyword evidence="3" id="KW-1185">Reference proteome</keyword>
<keyword evidence="1" id="KW-1133">Transmembrane helix</keyword>
<gene>
    <name evidence="2" type="ORF">O3M35_011120</name>
</gene>
<evidence type="ECO:0000256" key="1">
    <source>
        <dbReference type="SAM" id="Phobius"/>
    </source>
</evidence>
<keyword evidence="1" id="KW-0812">Transmembrane</keyword>
<proteinExistence type="predicted"/>
<organism evidence="2 3">
    <name type="scientific">Rhynocoris fuscipes</name>
    <dbReference type="NCBI Taxonomy" id="488301"/>
    <lineage>
        <taxon>Eukaryota</taxon>
        <taxon>Metazoa</taxon>
        <taxon>Ecdysozoa</taxon>
        <taxon>Arthropoda</taxon>
        <taxon>Hexapoda</taxon>
        <taxon>Insecta</taxon>
        <taxon>Pterygota</taxon>
        <taxon>Neoptera</taxon>
        <taxon>Paraneoptera</taxon>
        <taxon>Hemiptera</taxon>
        <taxon>Heteroptera</taxon>
        <taxon>Panheteroptera</taxon>
        <taxon>Cimicomorpha</taxon>
        <taxon>Reduviidae</taxon>
        <taxon>Harpactorinae</taxon>
        <taxon>Harpactorini</taxon>
        <taxon>Rhynocoris</taxon>
    </lineage>
</organism>
<dbReference type="Proteomes" id="UP001461498">
    <property type="component" value="Unassembled WGS sequence"/>
</dbReference>